<dbReference type="PRINTS" id="PR00597">
    <property type="entry name" value="GELSOLIN"/>
</dbReference>
<feature type="compositionally biased region" description="Acidic residues" evidence="9">
    <location>
        <begin position="887"/>
        <end position="896"/>
    </location>
</feature>
<dbReference type="GO" id="GO:0051015">
    <property type="term" value="F:actin filament binding"/>
    <property type="evidence" value="ECO:0007669"/>
    <property type="project" value="InterPro"/>
</dbReference>
<feature type="domain" description="HP" evidence="10">
    <location>
        <begin position="894"/>
        <end position="959"/>
    </location>
</feature>
<dbReference type="CDD" id="cd11291">
    <property type="entry name" value="gelsolin_S6_like"/>
    <property type="match status" value="1"/>
</dbReference>
<accession>A0A0S3R854</accession>
<dbReference type="SUPFAM" id="SSF55753">
    <property type="entry name" value="Actin depolymerizing proteins"/>
    <property type="match status" value="5"/>
</dbReference>
<reference evidence="11 12" key="1">
    <citation type="journal article" date="2015" name="Sci. Rep.">
        <title>The power of single molecule real-time sequencing technology in the de novo assembly of a eukaryotic genome.</title>
        <authorList>
            <person name="Sakai H."/>
            <person name="Naito K."/>
            <person name="Ogiso-Tanaka E."/>
            <person name="Takahashi Y."/>
            <person name="Iseki K."/>
            <person name="Muto C."/>
            <person name="Satou K."/>
            <person name="Teruya K."/>
            <person name="Shiroma A."/>
            <person name="Shimoji M."/>
            <person name="Hirano T."/>
            <person name="Itoh T."/>
            <person name="Kaga A."/>
            <person name="Tomooka N."/>
        </authorList>
    </citation>
    <scope>NUCLEOTIDE SEQUENCE [LARGE SCALE GENOMIC DNA]</scope>
    <source>
        <strain evidence="12">cv. Shumari</strain>
    </source>
</reference>
<dbReference type="SUPFAM" id="SSF47050">
    <property type="entry name" value="VHP, Villin headpiece domain"/>
    <property type="match status" value="1"/>
</dbReference>
<gene>
    <name evidence="11" type="primary">Vigan.01G481100</name>
    <name evidence="11" type="ORF">VIGAN_01481100</name>
</gene>
<dbReference type="CDD" id="cd11292">
    <property type="entry name" value="gelsolin_S3_like"/>
    <property type="match status" value="1"/>
</dbReference>
<dbReference type="InterPro" id="IPR036180">
    <property type="entry name" value="Gelsolin-like_dom_sf"/>
</dbReference>
<dbReference type="FunFam" id="3.40.20.10:FF:000001">
    <property type="entry name" value="Gelsolin"/>
    <property type="match status" value="1"/>
</dbReference>
<dbReference type="InterPro" id="IPR003128">
    <property type="entry name" value="Villin_headpiece"/>
</dbReference>
<keyword evidence="3" id="KW-0117">Actin capping</keyword>
<dbReference type="CDD" id="cd11289">
    <property type="entry name" value="gelsolin_S2_like"/>
    <property type="match status" value="1"/>
</dbReference>
<dbReference type="PANTHER" id="PTHR11977:SF138">
    <property type="entry name" value="VILLIN-4"/>
    <property type="match status" value="1"/>
</dbReference>
<evidence type="ECO:0000256" key="6">
    <source>
        <dbReference type="ARBA" id="ARBA00022837"/>
    </source>
</evidence>
<dbReference type="CDD" id="cd11288">
    <property type="entry name" value="gelsolin_S5_like"/>
    <property type="match status" value="1"/>
</dbReference>
<dbReference type="Pfam" id="PF00626">
    <property type="entry name" value="Gelsolin"/>
    <property type="match status" value="4"/>
</dbReference>
<dbReference type="AlphaFoldDB" id="A0A0S3R854"/>
<evidence type="ECO:0000256" key="4">
    <source>
        <dbReference type="ARBA" id="ARBA00022490"/>
    </source>
</evidence>
<dbReference type="FunFam" id="3.40.20.10:FF:000038">
    <property type="entry name" value="Villin-like 1"/>
    <property type="match status" value="1"/>
</dbReference>
<evidence type="ECO:0000256" key="9">
    <source>
        <dbReference type="SAM" id="MobiDB-lite"/>
    </source>
</evidence>
<evidence type="ECO:0000313" key="11">
    <source>
        <dbReference type="EMBL" id="BAT76759.1"/>
    </source>
</evidence>
<dbReference type="InterPro" id="IPR029006">
    <property type="entry name" value="ADF-H/Gelsolin-like_dom_sf"/>
</dbReference>
<evidence type="ECO:0000256" key="5">
    <source>
        <dbReference type="ARBA" id="ARBA00022737"/>
    </source>
</evidence>
<proteinExistence type="inferred from homology"/>
<feature type="region of interest" description="Disordered" evidence="9">
    <location>
        <begin position="754"/>
        <end position="778"/>
    </location>
</feature>
<evidence type="ECO:0000256" key="3">
    <source>
        <dbReference type="ARBA" id="ARBA00022467"/>
    </source>
</evidence>
<dbReference type="CDD" id="cd11293">
    <property type="entry name" value="gelsolin_S4_like"/>
    <property type="match status" value="1"/>
</dbReference>
<protein>
    <recommendedName>
        <fullName evidence="10">HP domain-containing protein</fullName>
    </recommendedName>
</protein>
<dbReference type="GO" id="GO:0007015">
    <property type="term" value="P:actin filament organization"/>
    <property type="evidence" value="ECO:0007669"/>
    <property type="project" value="UniProtKB-ARBA"/>
</dbReference>
<evidence type="ECO:0000256" key="2">
    <source>
        <dbReference type="ARBA" id="ARBA00008418"/>
    </source>
</evidence>
<dbReference type="Gene3D" id="1.10.950.10">
    <property type="entry name" value="Villin headpiece domain"/>
    <property type="match status" value="1"/>
</dbReference>
<dbReference type="FunFam" id="3.40.20.10:FF:000002">
    <property type="entry name" value="Gelsolin"/>
    <property type="match status" value="1"/>
</dbReference>
<dbReference type="Pfam" id="PF02209">
    <property type="entry name" value="VHP"/>
    <property type="match status" value="1"/>
</dbReference>
<dbReference type="CDD" id="cd11290">
    <property type="entry name" value="gelsolin_S1_like"/>
    <property type="match status" value="1"/>
</dbReference>
<evidence type="ECO:0000259" key="10">
    <source>
        <dbReference type="PROSITE" id="PS51089"/>
    </source>
</evidence>
<evidence type="ECO:0000256" key="8">
    <source>
        <dbReference type="ARBA" id="ARBA00023212"/>
    </source>
</evidence>
<dbReference type="FunFam" id="3.40.20.10:FF:000033">
    <property type="entry name" value="Villin-4"/>
    <property type="match status" value="1"/>
</dbReference>
<dbReference type="SMART" id="SM00153">
    <property type="entry name" value="VHP"/>
    <property type="match status" value="1"/>
</dbReference>
<dbReference type="GO" id="GO:0051693">
    <property type="term" value="P:actin filament capping"/>
    <property type="evidence" value="ECO:0007669"/>
    <property type="project" value="UniProtKB-KW"/>
</dbReference>
<keyword evidence="6" id="KW-0106">Calcium</keyword>
<dbReference type="SMART" id="SM00262">
    <property type="entry name" value="GEL"/>
    <property type="match status" value="6"/>
</dbReference>
<dbReference type="Proteomes" id="UP000291084">
    <property type="component" value="Chromosome 1"/>
</dbReference>
<dbReference type="FunFam" id="3.40.20.10:FF:000028">
    <property type="entry name" value="Villin-like 1"/>
    <property type="match status" value="1"/>
</dbReference>
<organism evidence="11 12">
    <name type="scientific">Vigna angularis var. angularis</name>
    <dbReference type="NCBI Taxonomy" id="157739"/>
    <lineage>
        <taxon>Eukaryota</taxon>
        <taxon>Viridiplantae</taxon>
        <taxon>Streptophyta</taxon>
        <taxon>Embryophyta</taxon>
        <taxon>Tracheophyta</taxon>
        <taxon>Spermatophyta</taxon>
        <taxon>Magnoliopsida</taxon>
        <taxon>eudicotyledons</taxon>
        <taxon>Gunneridae</taxon>
        <taxon>Pentapetalae</taxon>
        <taxon>rosids</taxon>
        <taxon>fabids</taxon>
        <taxon>Fabales</taxon>
        <taxon>Fabaceae</taxon>
        <taxon>Papilionoideae</taxon>
        <taxon>50 kb inversion clade</taxon>
        <taxon>NPAAA clade</taxon>
        <taxon>indigoferoid/millettioid clade</taxon>
        <taxon>Phaseoleae</taxon>
        <taxon>Vigna</taxon>
    </lineage>
</organism>
<dbReference type="GO" id="GO:0051014">
    <property type="term" value="P:actin filament severing"/>
    <property type="evidence" value="ECO:0007669"/>
    <property type="project" value="UniProtKB-ARBA"/>
</dbReference>
<keyword evidence="12" id="KW-1185">Reference proteome</keyword>
<dbReference type="InterPro" id="IPR036886">
    <property type="entry name" value="Villin_headpiece_dom_sf"/>
</dbReference>
<dbReference type="GO" id="GO:0005856">
    <property type="term" value="C:cytoskeleton"/>
    <property type="evidence" value="ECO:0007669"/>
    <property type="project" value="UniProtKB-SubCell"/>
</dbReference>
<name>A0A0S3R854_PHAAN</name>
<dbReference type="PANTHER" id="PTHR11977">
    <property type="entry name" value="VILLIN"/>
    <property type="match status" value="1"/>
</dbReference>
<dbReference type="Gene3D" id="3.40.20.10">
    <property type="entry name" value="Severin"/>
    <property type="match status" value="6"/>
</dbReference>
<feature type="region of interest" description="Disordered" evidence="9">
    <location>
        <begin position="885"/>
        <end position="912"/>
    </location>
</feature>
<keyword evidence="8" id="KW-0206">Cytoskeleton</keyword>
<comment type="subcellular location">
    <subcellularLocation>
        <location evidence="1">Cytoplasm</location>
        <location evidence="1">Cytoskeleton</location>
    </subcellularLocation>
</comment>
<evidence type="ECO:0000256" key="7">
    <source>
        <dbReference type="ARBA" id="ARBA00023203"/>
    </source>
</evidence>
<dbReference type="OrthoDB" id="6375767at2759"/>
<dbReference type="InterPro" id="IPR007123">
    <property type="entry name" value="Gelsolin-like_dom"/>
</dbReference>
<keyword evidence="5" id="KW-0677">Repeat</keyword>
<dbReference type="FunFam" id="3.40.20.10:FF:000039">
    <property type="entry name" value="Villin-4"/>
    <property type="match status" value="1"/>
</dbReference>
<dbReference type="PROSITE" id="PS51089">
    <property type="entry name" value="HP"/>
    <property type="match status" value="1"/>
</dbReference>
<evidence type="ECO:0000256" key="1">
    <source>
        <dbReference type="ARBA" id="ARBA00004245"/>
    </source>
</evidence>
<dbReference type="EMBL" id="AP015034">
    <property type="protein sequence ID" value="BAT76759.1"/>
    <property type="molecule type" value="Genomic_DNA"/>
</dbReference>
<keyword evidence="4" id="KW-0963">Cytoplasm</keyword>
<keyword evidence="7" id="KW-0009">Actin-binding</keyword>
<evidence type="ECO:0000313" key="12">
    <source>
        <dbReference type="Proteomes" id="UP000291084"/>
    </source>
</evidence>
<comment type="similarity">
    <text evidence="2">Belongs to the villin/gelsolin family.</text>
</comment>
<dbReference type="InterPro" id="IPR007122">
    <property type="entry name" value="Villin/Gelsolin"/>
</dbReference>
<dbReference type="SUPFAM" id="SSF82754">
    <property type="entry name" value="C-terminal, gelsolin-like domain of Sec23/24"/>
    <property type="match status" value="1"/>
</dbReference>
<sequence length="959" mass="107447">MSVSMRDLDPAFKGVGQKDGLEIWRIENFNPVPIPQSSHGKFFTGDSYMILKTTASKSGALRYDIHYWLGKETSQDEAGAAAIKTVELDAALGGRAVQYREVQGHETEKFLSYFKPCIIPQEGGAASGFKHVEAEKHKTRLFVCKGKHVVHVKEVPFARSSLNHDDVFILDTESKIFQFNGSNSCIQERAKALEVVQFIKDTYHDGKCEIASVEDGKLMSDSESGEFWACFGGFAPLPRRTVSDDDKFADSHPPELLCVGKGKTEPVETDSLRKELLETNKCYILDCGLEVYVWMGRNTSLDERKSASGAADKLVSGTGRPKSHIVRVIEGFETVMFKSKFDSWPRASQVMSEDGRGKVAALLKRQGLDVKGLLKSEPVKEEPQPYIDCTGHLQVWRVNSKEKILLPATDQSKLYSGDCYIFQYSYPGEDKEEHLIGTWVGKTSIEEERASALSLANKMVESMKFLPCQVRIYEGSEPIQFHAILQSCIVFKGGLSDGYKNYIAEKEIPDETYSEDGLALFRIQGFGPDNMQAIQVEPVASSLNSTYCYILHSDSTVFTWSGGLATSDDQELVDRMLDLIKPDLPCKSHKEGVESELFWDLLGGKSEHPSQKIERDEESDPHLFSCDFSKGTLKVKEIYNFSQDDLMTEDICILDCHSEIFVWVGQQVDPKSKIQALTIGEKFLERDFLLENLSREAPIYIVMEGSEPPFFTRFFKWESAKSAMLGNSFQRKLAILKNGGAALVLKHKRRASVSYGGRSGGVPDKSQRSRSMSVSPDRVRVRGRSPAFNALAANFENTNTRNLSTPPPMVRKLYPKSGAQDTAKPASKFSAISHLTSSFELPSARENLIPRSQKVGSVTTISNPETIDNEVSMSKRIESLTIKEDVQEGEAEDDESFPVHPYDRINTDSTDPITDIDVTKREAYLSPAEFQEKLGMDKNEFYKLPKWKQNKLKMAVRLF</sequence>